<dbReference type="SUPFAM" id="SSF118196">
    <property type="entry name" value="YaeB-like"/>
    <property type="match status" value="1"/>
</dbReference>
<dbReference type="InterPro" id="IPR023370">
    <property type="entry name" value="TrmO-like_N"/>
</dbReference>
<dbReference type="OrthoDB" id="9804309at2"/>
<evidence type="ECO:0000313" key="5">
    <source>
        <dbReference type="Proteomes" id="UP000000442"/>
    </source>
</evidence>
<dbReference type="PANTHER" id="PTHR12818:SF0">
    <property type="entry name" value="TRNA (ADENINE(37)-N6)-METHYLTRANSFERASE"/>
    <property type="match status" value="1"/>
</dbReference>
<dbReference type="Proteomes" id="UP000000442">
    <property type="component" value="Chromosome"/>
</dbReference>
<dbReference type="HOGENOM" id="CLU_013458_2_0_7"/>
<evidence type="ECO:0000256" key="2">
    <source>
        <dbReference type="ARBA" id="ARBA00033753"/>
    </source>
</evidence>
<dbReference type="KEGG" id="dat:HRM2_47350"/>
<dbReference type="EMBL" id="CP001087">
    <property type="protein sequence ID" value="ACN17784.1"/>
    <property type="molecule type" value="Genomic_DNA"/>
</dbReference>
<sequence length="186" mass="21386">MNDQESYDPKQFNWPAMNLVPVGIVNSPLKTPTMRANDENLENAHSMEDFKKKHQELENTLVEIQVFKPWEPLLKGIEAFSHILVLYWPHLIDPERRKLQQVHPMGRQEIPLQGIFATCSPARPNPILVSAVPLVGRKANTLIVKGFEAVDQSPVIDIKPYSAHYMQKEGLRFPEWMQKINQELGI</sequence>
<dbReference type="PROSITE" id="PS51668">
    <property type="entry name" value="TSAA_2"/>
    <property type="match status" value="1"/>
</dbReference>
<dbReference type="InterPro" id="IPR040372">
    <property type="entry name" value="YaeB-like"/>
</dbReference>
<protein>
    <recommendedName>
        <fullName evidence="3">TsaA-like domain-containing protein</fullName>
    </recommendedName>
</protein>
<dbReference type="AlphaFoldDB" id="C0QHC5"/>
<proteinExistence type="inferred from homology"/>
<dbReference type="Pfam" id="PF01980">
    <property type="entry name" value="TrmO_N"/>
    <property type="match status" value="1"/>
</dbReference>
<name>C0QHC5_DESAH</name>
<dbReference type="CDD" id="cd09281">
    <property type="entry name" value="UPF0066"/>
    <property type="match status" value="1"/>
</dbReference>
<gene>
    <name evidence="4" type="ordered locus">HRM2_47350</name>
</gene>
<feature type="domain" description="TsaA-like" evidence="3">
    <location>
        <begin position="19"/>
        <end position="170"/>
    </location>
</feature>
<reference evidence="4 5" key="1">
    <citation type="journal article" date="2009" name="Environ. Microbiol.">
        <title>Genome sequence of Desulfobacterium autotrophicum HRM2, a marine sulfate reducer oxidizing organic carbon completely to carbon dioxide.</title>
        <authorList>
            <person name="Strittmatter A.W."/>
            <person name="Liesegang H."/>
            <person name="Rabus R."/>
            <person name="Decker I."/>
            <person name="Amann J."/>
            <person name="Andres S."/>
            <person name="Henne A."/>
            <person name="Fricke W.F."/>
            <person name="Martinez-Arias R."/>
            <person name="Bartels D."/>
            <person name="Goesmann A."/>
            <person name="Krause L."/>
            <person name="Puehler A."/>
            <person name="Klenk H.P."/>
            <person name="Richter M."/>
            <person name="Schuler M."/>
            <person name="Gloeckner F.O."/>
            <person name="Meyerdierks A."/>
            <person name="Gottschalk G."/>
            <person name="Amann R."/>
        </authorList>
    </citation>
    <scope>NUCLEOTIDE SEQUENCE [LARGE SCALE GENOMIC DNA]</scope>
    <source>
        <strain evidence="5">ATCC 43914 / DSM 3382 / HRM2</strain>
    </source>
</reference>
<evidence type="ECO:0000313" key="4">
    <source>
        <dbReference type="EMBL" id="ACN17784.1"/>
    </source>
</evidence>
<dbReference type="STRING" id="177437.HRM2_47350"/>
<dbReference type="Gene3D" id="2.40.30.70">
    <property type="entry name" value="YaeB-like"/>
    <property type="match status" value="1"/>
</dbReference>
<organism evidence="4 5">
    <name type="scientific">Desulforapulum autotrophicum (strain ATCC 43914 / DSM 3382 / VKM B-1955 / HRM2)</name>
    <name type="common">Desulfobacterium autotrophicum</name>
    <dbReference type="NCBI Taxonomy" id="177437"/>
    <lineage>
        <taxon>Bacteria</taxon>
        <taxon>Pseudomonadati</taxon>
        <taxon>Thermodesulfobacteriota</taxon>
        <taxon>Desulfobacteria</taxon>
        <taxon>Desulfobacterales</taxon>
        <taxon>Desulfobacteraceae</taxon>
        <taxon>Desulforapulum</taxon>
    </lineage>
</organism>
<evidence type="ECO:0000256" key="1">
    <source>
        <dbReference type="ARBA" id="ARBA00022691"/>
    </source>
</evidence>
<keyword evidence="5" id="KW-1185">Reference proteome</keyword>
<keyword evidence="1" id="KW-0949">S-adenosyl-L-methionine</keyword>
<accession>C0QHC5</accession>
<dbReference type="RefSeq" id="WP_015906494.1">
    <property type="nucleotide sequence ID" value="NC_012108.1"/>
</dbReference>
<dbReference type="InterPro" id="IPR036413">
    <property type="entry name" value="YaeB-like_sf"/>
</dbReference>
<dbReference type="InterPro" id="IPR036414">
    <property type="entry name" value="YaeB_N_sf"/>
</dbReference>
<evidence type="ECO:0000259" key="3">
    <source>
        <dbReference type="PROSITE" id="PS51668"/>
    </source>
</evidence>
<dbReference type="eggNOG" id="COG1720">
    <property type="taxonomic scope" value="Bacteria"/>
</dbReference>
<dbReference type="NCBIfam" id="TIGR00104">
    <property type="entry name" value="tRNA_TsaA"/>
    <property type="match status" value="1"/>
</dbReference>
<dbReference type="PANTHER" id="PTHR12818">
    <property type="entry name" value="TRNA (ADENINE(37)-N6)-METHYLTRANSFERASE"/>
    <property type="match status" value="1"/>
</dbReference>
<comment type="similarity">
    <text evidence="2">Belongs to the tRNA methyltransferase O family.</text>
</comment>